<gene>
    <name evidence="11" type="ORF">IV203_004075</name>
</gene>
<reference evidence="11" key="1">
    <citation type="journal article" date="2021" name="Sci. Rep.">
        <title>Diploid genomic architecture of Nitzschia inconspicua, an elite biomass production diatom.</title>
        <authorList>
            <person name="Oliver A."/>
            <person name="Podell S."/>
            <person name="Pinowska A."/>
            <person name="Traller J.C."/>
            <person name="Smith S.R."/>
            <person name="McClure R."/>
            <person name="Beliaev A."/>
            <person name="Bohutskyi P."/>
            <person name="Hill E.A."/>
            <person name="Rabines A."/>
            <person name="Zheng H."/>
            <person name="Allen L.Z."/>
            <person name="Kuo A."/>
            <person name="Grigoriev I.V."/>
            <person name="Allen A.E."/>
            <person name="Hazlebeck D."/>
            <person name="Allen E.E."/>
        </authorList>
    </citation>
    <scope>NUCLEOTIDE SEQUENCE</scope>
    <source>
        <strain evidence="11">Hildebrandi</strain>
    </source>
</reference>
<keyword evidence="3" id="KW-0808">Transferase</keyword>
<name>A0A9K3PRK7_9STRA</name>
<accession>A0A9K3PRK7</accession>
<keyword evidence="12" id="KW-1185">Reference proteome</keyword>
<feature type="compositionally biased region" description="Polar residues" evidence="9">
    <location>
        <begin position="343"/>
        <end position="356"/>
    </location>
</feature>
<dbReference type="Pfam" id="PF02135">
    <property type="entry name" value="zf-TAZ"/>
    <property type="match status" value="1"/>
</dbReference>
<organism evidence="11 12">
    <name type="scientific">Nitzschia inconspicua</name>
    <dbReference type="NCBI Taxonomy" id="303405"/>
    <lineage>
        <taxon>Eukaryota</taxon>
        <taxon>Sar</taxon>
        <taxon>Stramenopiles</taxon>
        <taxon>Ochrophyta</taxon>
        <taxon>Bacillariophyta</taxon>
        <taxon>Bacillariophyceae</taxon>
        <taxon>Bacillariophycidae</taxon>
        <taxon>Bacillariales</taxon>
        <taxon>Bacillariaceae</taxon>
        <taxon>Nitzschia</taxon>
    </lineage>
</organism>
<dbReference type="GO" id="GO:0031490">
    <property type="term" value="F:chromatin DNA binding"/>
    <property type="evidence" value="ECO:0007669"/>
    <property type="project" value="TreeGrafter"/>
</dbReference>
<dbReference type="PANTHER" id="PTHR13808">
    <property type="entry name" value="CBP/P300-RELATED"/>
    <property type="match status" value="1"/>
</dbReference>
<dbReference type="EMBL" id="JAGRRH010000016">
    <property type="protein sequence ID" value="KAG7354719.1"/>
    <property type="molecule type" value="Genomic_DNA"/>
</dbReference>
<keyword evidence="6" id="KW-0804">Transcription</keyword>
<dbReference type="SMART" id="SM00551">
    <property type="entry name" value="ZnF_TAZ"/>
    <property type="match status" value="1"/>
</dbReference>
<evidence type="ECO:0000256" key="8">
    <source>
        <dbReference type="ARBA" id="ARBA00048017"/>
    </source>
</evidence>
<dbReference type="PANTHER" id="PTHR13808:SF1">
    <property type="entry name" value="HISTONE ACETYLTRANSFERASE"/>
    <property type="match status" value="1"/>
</dbReference>
<keyword evidence="7" id="KW-0539">Nucleus</keyword>
<feature type="region of interest" description="Disordered" evidence="9">
    <location>
        <begin position="127"/>
        <end position="178"/>
    </location>
</feature>
<dbReference type="Proteomes" id="UP000693970">
    <property type="component" value="Unassembled WGS sequence"/>
</dbReference>
<evidence type="ECO:0000259" key="10">
    <source>
        <dbReference type="PROSITE" id="PS50134"/>
    </source>
</evidence>
<evidence type="ECO:0000256" key="1">
    <source>
        <dbReference type="ARBA" id="ARBA00004123"/>
    </source>
</evidence>
<dbReference type="GO" id="GO:0004402">
    <property type="term" value="F:histone acetyltransferase activity"/>
    <property type="evidence" value="ECO:0007669"/>
    <property type="project" value="InterPro"/>
</dbReference>
<dbReference type="GO" id="GO:0003713">
    <property type="term" value="F:transcription coactivator activity"/>
    <property type="evidence" value="ECO:0007669"/>
    <property type="project" value="TreeGrafter"/>
</dbReference>
<dbReference type="InterPro" id="IPR000197">
    <property type="entry name" value="Znf_TAZ"/>
</dbReference>
<dbReference type="AlphaFoldDB" id="A0A9K3PRK7"/>
<dbReference type="InterPro" id="IPR013178">
    <property type="entry name" value="Histone_AcTrfase_Rtt109/CBP"/>
</dbReference>
<feature type="domain" description="TAZ-type" evidence="10">
    <location>
        <begin position="11"/>
        <end position="104"/>
    </location>
</feature>
<dbReference type="GO" id="GO:0005634">
    <property type="term" value="C:nucleus"/>
    <property type="evidence" value="ECO:0007669"/>
    <property type="project" value="UniProtKB-SubCell"/>
</dbReference>
<evidence type="ECO:0000256" key="2">
    <source>
        <dbReference type="ARBA" id="ARBA00013184"/>
    </source>
</evidence>
<protein>
    <recommendedName>
        <fullName evidence="2">histone acetyltransferase</fullName>
        <ecNumber evidence="2">2.3.1.48</ecNumber>
    </recommendedName>
</protein>
<dbReference type="GO" id="GO:0005667">
    <property type="term" value="C:transcription regulator complex"/>
    <property type="evidence" value="ECO:0007669"/>
    <property type="project" value="TreeGrafter"/>
</dbReference>
<evidence type="ECO:0000256" key="7">
    <source>
        <dbReference type="ARBA" id="ARBA00023242"/>
    </source>
</evidence>
<dbReference type="GO" id="GO:0045944">
    <property type="term" value="P:positive regulation of transcription by RNA polymerase II"/>
    <property type="evidence" value="ECO:0007669"/>
    <property type="project" value="TreeGrafter"/>
</dbReference>
<keyword evidence="4" id="KW-0156">Chromatin regulator</keyword>
<evidence type="ECO:0000256" key="4">
    <source>
        <dbReference type="ARBA" id="ARBA00022853"/>
    </source>
</evidence>
<comment type="catalytic activity">
    <reaction evidence="8">
        <text>L-lysyl-[protein] + acetyl-CoA = N(6)-acetyl-L-lysyl-[protein] + CoA + H(+)</text>
        <dbReference type="Rhea" id="RHEA:45948"/>
        <dbReference type="Rhea" id="RHEA-COMP:9752"/>
        <dbReference type="Rhea" id="RHEA-COMP:10731"/>
        <dbReference type="ChEBI" id="CHEBI:15378"/>
        <dbReference type="ChEBI" id="CHEBI:29969"/>
        <dbReference type="ChEBI" id="CHEBI:57287"/>
        <dbReference type="ChEBI" id="CHEBI:57288"/>
        <dbReference type="ChEBI" id="CHEBI:61930"/>
        <dbReference type="EC" id="2.3.1.48"/>
    </reaction>
</comment>
<evidence type="ECO:0000313" key="12">
    <source>
        <dbReference type="Proteomes" id="UP000693970"/>
    </source>
</evidence>
<evidence type="ECO:0000256" key="3">
    <source>
        <dbReference type="ARBA" id="ARBA00022679"/>
    </source>
</evidence>
<keyword evidence="5" id="KW-0805">Transcription regulation</keyword>
<feature type="region of interest" description="Disordered" evidence="9">
    <location>
        <begin position="259"/>
        <end position="282"/>
    </location>
</feature>
<evidence type="ECO:0000313" key="11">
    <source>
        <dbReference type="EMBL" id="KAG7354719.1"/>
    </source>
</evidence>
<evidence type="ECO:0000256" key="5">
    <source>
        <dbReference type="ARBA" id="ARBA00023015"/>
    </source>
</evidence>
<dbReference type="PROSITE" id="PS50134">
    <property type="entry name" value="ZF_TAZ"/>
    <property type="match status" value="1"/>
</dbReference>
<comment type="subcellular location">
    <subcellularLocation>
        <location evidence="1">Nucleus</location>
    </subcellularLocation>
</comment>
<feature type="compositionally biased region" description="Low complexity" evidence="9">
    <location>
        <begin position="146"/>
        <end position="160"/>
    </location>
</feature>
<sequence>MMVFIPDATGDDYRQQEEQLERNRSKLVVLHHAATCPYDDPLNCPLERRCCAAKRLFVHINGCSNTIHCDVPGCNHSRSVWKHYRNCRHNTPEQHAACMICSSVPAPYNPASLCALFRVPAGHNIEGGDSMMPTAGSQYHDDSSVQRPQQQQQQQKQQQDAQKEPSPPRRTHSMNTNVPTTLASKQAMAKLKGSIIDDGTVFSRESMYKFPDQHLPSRQPQPLDTEKENTRNHTQSQPAATTTMPGCVMDAFGTLWGSSNTSTAEQMQPTNHQKSVQSLSRYSATSSRKISRYHPLDGKKKGVSGFLSLRRTISRDSNEEAAQPIMMVPTDEEDDNEEDGWRGNTTPLAVATQNSSLERRESRMRRMQRRFLT</sequence>
<proteinExistence type="predicted"/>
<evidence type="ECO:0000256" key="9">
    <source>
        <dbReference type="SAM" id="MobiDB-lite"/>
    </source>
</evidence>
<dbReference type="EC" id="2.3.1.48" evidence="2"/>
<feature type="compositionally biased region" description="Polar residues" evidence="9">
    <location>
        <begin position="232"/>
        <end position="244"/>
    </location>
</feature>
<feature type="region of interest" description="Disordered" evidence="9">
    <location>
        <begin position="328"/>
        <end position="373"/>
    </location>
</feature>
<comment type="caution">
    <text evidence="11">The sequence shown here is derived from an EMBL/GenBank/DDBJ whole genome shotgun (WGS) entry which is preliminary data.</text>
</comment>
<reference evidence="11" key="2">
    <citation type="submission" date="2021-04" db="EMBL/GenBank/DDBJ databases">
        <authorList>
            <person name="Podell S."/>
        </authorList>
    </citation>
    <scope>NUCLEOTIDE SEQUENCE</scope>
    <source>
        <strain evidence="11">Hildebrandi</strain>
    </source>
</reference>
<feature type="compositionally biased region" description="Basic residues" evidence="9">
    <location>
        <begin position="362"/>
        <end position="373"/>
    </location>
</feature>
<dbReference type="GO" id="GO:0000123">
    <property type="term" value="C:histone acetyltransferase complex"/>
    <property type="evidence" value="ECO:0007669"/>
    <property type="project" value="TreeGrafter"/>
</dbReference>
<feature type="region of interest" description="Disordered" evidence="9">
    <location>
        <begin position="210"/>
        <end position="245"/>
    </location>
</feature>
<evidence type="ECO:0000256" key="6">
    <source>
        <dbReference type="ARBA" id="ARBA00023163"/>
    </source>
</evidence>
<dbReference type="OrthoDB" id="10609080at2759"/>